<dbReference type="GO" id="GO:0005886">
    <property type="term" value="C:plasma membrane"/>
    <property type="evidence" value="ECO:0007669"/>
    <property type="project" value="UniProtKB-SubCell"/>
</dbReference>
<evidence type="ECO:0000256" key="4">
    <source>
        <dbReference type="ARBA" id="ARBA00022989"/>
    </source>
</evidence>
<feature type="domain" description="ABC3 transporter permease C-terminal" evidence="7">
    <location>
        <begin position="305"/>
        <end position="421"/>
    </location>
</feature>
<reference evidence="9 10" key="1">
    <citation type="submission" date="2019-07" db="EMBL/GenBank/DDBJ databases">
        <authorList>
            <person name="Huq M.A."/>
        </authorList>
    </citation>
    <scope>NUCLEOTIDE SEQUENCE [LARGE SCALE GENOMIC DNA]</scope>
    <source>
        <strain evidence="9 10">MAH-19</strain>
    </source>
</reference>
<feature type="transmembrane region" description="Helical" evidence="6">
    <location>
        <begin position="21"/>
        <end position="41"/>
    </location>
</feature>
<gene>
    <name evidence="9" type="ORF">FO440_05625</name>
</gene>
<dbReference type="AlphaFoldDB" id="A0A556MUT0"/>
<dbReference type="InterPro" id="IPR025857">
    <property type="entry name" value="MacB_PCD"/>
</dbReference>
<keyword evidence="2" id="KW-1003">Cell membrane</keyword>
<keyword evidence="4 6" id="KW-1133">Transmembrane helix</keyword>
<name>A0A556MUT0_9SPHI</name>
<dbReference type="InterPro" id="IPR003838">
    <property type="entry name" value="ABC3_permease_C"/>
</dbReference>
<feature type="domain" description="MacB-like periplasmic core" evidence="8">
    <location>
        <begin position="20"/>
        <end position="252"/>
    </location>
</feature>
<accession>A0A556MUT0</accession>
<feature type="domain" description="ABC3 transporter permease C-terminal" evidence="7">
    <location>
        <begin position="706"/>
        <end position="816"/>
    </location>
</feature>
<evidence type="ECO:0000256" key="2">
    <source>
        <dbReference type="ARBA" id="ARBA00022475"/>
    </source>
</evidence>
<dbReference type="OrthoDB" id="1451596at2"/>
<feature type="transmembrane region" description="Helical" evidence="6">
    <location>
        <begin position="786"/>
        <end position="813"/>
    </location>
</feature>
<evidence type="ECO:0000259" key="7">
    <source>
        <dbReference type="Pfam" id="PF02687"/>
    </source>
</evidence>
<evidence type="ECO:0000256" key="6">
    <source>
        <dbReference type="SAM" id="Phobius"/>
    </source>
</evidence>
<keyword evidence="10" id="KW-1185">Reference proteome</keyword>
<evidence type="ECO:0000256" key="3">
    <source>
        <dbReference type="ARBA" id="ARBA00022692"/>
    </source>
</evidence>
<dbReference type="RefSeq" id="WP_144247233.1">
    <property type="nucleotide sequence ID" value="NZ_VLPK01000001.1"/>
</dbReference>
<dbReference type="GO" id="GO:0022857">
    <property type="term" value="F:transmembrane transporter activity"/>
    <property type="evidence" value="ECO:0007669"/>
    <property type="project" value="TreeGrafter"/>
</dbReference>
<sequence length="823" mass="91280">MIKNYLKTTLRGFWKNKMFTLINVIGLSVGIAASLVIYLIVHFDFSFDRFHRDENRIYRVVTNFTTPGSQTCNAGICGAAIDVVKRQLTGVETAAQIFTLYQPNVSTQTTNANQAVFKAQDNVILADDSYFRLFSYHWLAGSSAGALSRPNQVVLMASQAKKYFPSLTYDQMIGRKVLYDTLITTVSGIVADIKENTDLTFHDFISFSTVETTPALKARVVVNNWNGTSPEQQLFIKLAMPTVVTRLTKQLNTAFKKTLPATSASKNDAPSFYFQPLADMHFNANYGTFGNGRTADKTTLYELLAIALFLLTLGCINFINLTTAQSVRHAKEIGIRKTMGSSRGQLMAQFMTETLLTTFAALVIAFVTAPLLLHEFAAFIPAGITANMIWQPAILAFLLLLAIAVALAAGFYPAMILSSFDPVSVLKGQSQSDSSNTRNTRLRKTLSVTQFVIAQFFIMATVLVSKQIYYALNKDLGFRKEAVLIINSPWKNRQPGLNHIFMNKLRTMPQVVQVSAGRDAPLSNDPHTASAIYRDDKKEIKVDKIAEKFGDENYINVYHIQLLAGRNLEARDTVNTVLINQKLATLLGFKNPKQAVGKSLSGFNGQPQTQIIGVMADFQQESIHAPIMPLVLFTSTNPYFNGTFHIALKPRTGDGENWKSAIAAMQDAWKQIYPDDDFDYRFFDESIAKIYTSEQNTSKLLSWATALSVLISCLGLLGLTVYTTNQRKKEIGVRKVLGASVTQVVRLLSTELVSLILISFVIATPLAWLAMNKWIQNFADRTTVSWWIFVLSGVGMLLVGLLTSAAQTVRAALINPVRSLKSE</sequence>
<dbReference type="PANTHER" id="PTHR30572:SF18">
    <property type="entry name" value="ABC-TYPE MACROLIDE FAMILY EXPORT SYSTEM PERMEASE COMPONENT 2"/>
    <property type="match status" value="1"/>
</dbReference>
<dbReference type="PANTHER" id="PTHR30572">
    <property type="entry name" value="MEMBRANE COMPONENT OF TRANSPORTER-RELATED"/>
    <property type="match status" value="1"/>
</dbReference>
<comment type="subcellular location">
    <subcellularLocation>
        <location evidence="1">Cell membrane</location>
        <topology evidence="1">Multi-pass membrane protein</topology>
    </subcellularLocation>
</comment>
<keyword evidence="5 6" id="KW-0472">Membrane</keyword>
<evidence type="ECO:0000313" key="10">
    <source>
        <dbReference type="Proteomes" id="UP000318733"/>
    </source>
</evidence>
<feature type="transmembrane region" description="Helical" evidence="6">
    <location>
        <begin position="451"/>
        <end position="472"/>
    </location>
</feature>
<dbReference type="InterPro" id="IPR050250">
    <property type="entry name" value="Macrolide_Exporter_MacB"/>
</dbReference>
<feature type="domain" description="MacB-like periplasmic core" evidence="8">
    <location>
        <begin position="507"/>
        <end position="665"/>
    </location>
</feature>
<feature type="transmembrane region" description="Helical" evidence="6">
    <location>
        <begin position="346"/>
        <end position="369"/>
    </location>
</feature>
<evidence type="ECO:0000256" key="1">
    <source>
        <dbReference type="ARBA" id="ARBA00004651"/>
    </source>
</evidence>
<feature type="transmembrane region" description="Helical" evidence="6">
    <location>
        <begin position="700"/>
        <end position="723"/>
    </location>
</feature>
<feature type="transmembrane region" description="Helical" evidence="6">
    <location>
        <begin position="744"/>
        <end position="766"/>
    </location>
</feature>
<organism evidence="9 10">
    <name type="scientific">Mucilaginibacter corticis</name>
    <dbReference type="NCBI Taxonomy" id="2597670"/>
    <lineage>
        <taxon>Bacteria</taxon>
        <taxon>Pseudomonadati</taxon>
        <taxon>Bacteroidota</taxon>
        <taxon>Sphingobacteriia</taxon>
        <taxon>Sphingobacteriales</taxon>
        <taxon>Sphingobacteriaceae</taxon>
        <taxon>Mucilaginibacter</taxon>
    </lineage>
</organism>
<keyword evidence="3 6" id="KW-0812">Transmembrane</keyword>
<feature type="transmembrane region" description="Helical" evidence="6">
    <location>
        <begin position="303"/>
        <end position="325"/>
    </location>
</feature>
<evidence type="ECO:0000313" key="9">
    <source>
        <dbReference type="EMBL" id="TSJ43667.1"/>
    </source>
</evidence>
<dbReference type="EMBL" id="VLPK01000001">
    <property type="protein sequence ID" value="TSJ43667.1"/>
    <property type="molecule type" value="Genomic_DNA"/>
</dbReference>
<dbReference type="Pfam" id="PF12704">
    <property type="entry name" value="MacB_PCD"/>
    <property type="match status" value="2"/>
</dbReference>
<proteinExistence type="predicted"/>
<evidence type="ECO:0000259" key="8">
    <source>
        <dbReference type="Pfam" id="PF12704"/>
    </source>
</evidence>
<protein>
    <submittedName>
        <fullName evidence="9">FtsX-like permease family protein</fullName>
    </submittedName>
</protein>
<evidence type="ECO:0000256" key="5">
    <source>
        <dbReference type="ARBA" id="ARBA00023136"/>
    </source>
</evidence>
<feature type="transmembrane region" description="Helical" evidence="6">
    <location>
        <begin position="389"/>
        <end position="412"/>
    </location>
</feature>
<dbReference type="Proteomes" id="UP000318733">
    <property type="component" value="Unassembled WGS sequence"/>
</dbReference>
<comment type="caution">
    <text evidence="9">The sequence shown here is derived from an EMBL/GenBank/DDBJ whole genome shotgun (WGS) entry which is preliminary data.</text>
</comment>
<dbReference type="Pfam" id="PF02687">
    <property type="entry name" value="FtsX"/>
    <property type="match status" value="2"/>
</dbReference>